<evidence type="ECO:0000256" key="6">
    <source>
        <dbReference type="ARBA" id="ARBA00023014"/>
    </source>
</evidence>
<dbReference type="GO" id="GO:0004497">
    <property type="term" value="F:monooxygenase activity"/>
    <property type="evidence" value="ECO:0007669"/>
    <property type="project" value="UniProtKB-ARBA"/>
</dbReference>
<dbReference type="EMBL" id="WNZX01000002">
    <property type="protein sequence ID" value="MUG69919.1"/>
    <property type="molecule type" value="Genomic_DNA"/>
</dbReference>
<dbReference type="InterPro" id="IPR036922">
    <property type="entry name" value="Rieske_2Fe-2S_sf"/>
</dbReference>
<dbReference type="GO" id="GO:0005506">
    <property type="term" value="F:iron ion binding"/>
    <property type="evidence" value="ECO:0007669"/>
    <property type="project" value="InterPro"/>
</dbReference>
<dbReference type="InterPro" id="IPR017941">
    <property type="entry name" value="Rieske_2Fe-2S"/>
</dbReference>
<evidence type="ECO:0000256" key="2">
    <source>
        <dbReference type="ARBA" id="ARBA00022714"/>
    </source>
</evidence>
<protein>
    <submittedName>
        <fullName evidence="8">Rieske 2Fe-2S domain-containing protein</fullName>
    </submittedName>
</protein>
<dbReference type="Gene3D" id="3.90.380.10">
    <property type="entry name" value="Naphthalene 1,2-dioxygenase Alpha Subunit, Chain A, domain 1"/>
    <property type="match status" value="1"/>
</dbReference>
<dbReference type="Proteomes" id="UP000450917">
    <property type="component" value="Unassembled WGS sequence"/>
</dbReference>
<keyword evidence="2" id="KW-0001">2Fe-2S</keyword>
<evidence type="ECO:0000256" key="4">
    <source>
        <dbReference type="ARBA" id="ARBA00023002"/>
    </source>
</evidence>
<evidence type="ECO:0000259" key="7">
    <source>
        <dbReference type="PROSITE" id="PS51296"/>
    </source>
</evidence>
<dbReference type="Pfam" id="PF00355">
    <property type="entry name" value="Rieske"/>
    <property type="match status" value="1"/>
</dbReference>
<evidence type="ECO:0000313" key="8">
    <source>
        <dbReference type="EMBL" id="MUG69919.1"/>
    </source>
</evidence>
<keyword evidence="5" id="KW-0408">Iron</keyword>
<evidence type="ECO:0000256" key="5">
    <source>
        <dbReference type="ARBA" id="ARBA00023004"/>
    </source>
</evidence>
<organism evidence="8 9">
    <name type="scientific">Paenibacillus validus</name>
    <dbReference type="NCBI Taxonomy" id="44253"/>
    <lineage>
        <taxon>Bacteria</taxon>
        <taxon>Bacillati</taxon>
        <taxon>Bacillota</taxon>
        <taxon>Bacilli</taxon>
        <taxon>Bacillales</taxon>
        <taxon>Paenibacillaceae</taxon>
        <taxon>Paenibacillus</taxon>
    </lineage>
</organism>
<keyword evidence="6" id="KW-0411">Iron-sulfur</keyword>
<comment type="similarity">
    <text evidence="1">Belongs to the bacterial ring-hydroxylating dioxygenase alpha subunit family.</text>
</comment>
<dbReference type="InterPro" id="IPR015879">
    <property type="entry name" value="Ring_hydroxy_dOase_asu_C_dom"/>
</dbReference>
<dbReference type="Gene3D" id="2.102.10.10">
    <property type="entry name" value="Rieske [2Fe-2S] iron-sulphur domain"/>
    <property type="match status" value="1"/>
</dbReference>
<proteinExistence type="inferred from homology"/>
<evidence type="ECO:0000256" key="3">
    <source>
        <dbReference type="ARBA" id="ARBA00022723"/>
    </source>
</evidence>
<dbReference type="InterPro" id="IPR001663">
    <property type="entry name" value="Rng_hydr_dOase-A"/>
</dbReference>
<dbReference type="GO" id="GO:0051537">
    <property type="term" value="F:2 iron, 2 sulfur cluster binding"/>
    <property type="evidence" value="ECO:0007669"/>
    <property type="project" value="UniProtKB-KW"/>
</dbReference>
<keyword evidence="4" id="KW-0560">Oxidoreductase</keyword>
<dbReference type="Pfam" id="PF00848">
    <property type="entry name" value="Ring_hydroxyl_A"/>
    <property type="match status" value="1"/>
</dbReference>
<accession>A0A7X2Z7V6</accession>
<dbReference type="SUPFAM" id="SSF50022">
    <property type="entry name" value="ISP domain"/>
    <property type="match status" value="1"/>
</dbReference>
<dbReference type="PRINTS" id="PR00090">
    <property type="entry name" value="RNGDIOXGNASE"/>
</dbReference>
<reference evidence="8 9" key="1">
    <citation type="submission" date="2019-11" db="EMBL/GenBank/DDBJ databases">
        <title>Draft genome sequences of five Paenibacillus species of dairy origin.</title>
        <authorList>
            <person name="Olajide A.M."/>
            <person name="Chen S."/>
            <person name="Lapointe G."/>
        </authorList>
    </citation>
    <scope>NUCLEOTIDE SEQUENCE [LARGE SCALE GENOMIC DNA]</scope>
    <source>
        <strain evidence="8 9">2CS3</strain>
    </source>
</reference>
<dbReference type="GO" id="GO:0016705">
    <property type="term" value="F:oxidoreductase activity, acting on paired donors, with incorporation or reduction of molecular oxygen"/>
    <property type="evidence" value="ECO:0007669"/>
    <property type="project" value="UniProtKB-ARBA"/>
</dbReference>
<keyword evidence="3" id="KW-0479">Metal-binding</keyword>
<dbReference type="SUPFAM" id="SSF55961">
    <property type="entry name" value="Bet v1-like"/>
    <property type="match status" value="1"/>
</dbReference>
<dbReference type="AlphaFoldDB" id="A0A7X2Z7V6"/>
<dbReference type="PANTHER" id="PTHR43756:SF1">
    <property type="entry name" value="3-PHENYLPROPIONATE_CINNAMIC ACID DIOXYGENASE SUBUNIT ALPHA"/>
    <property type="match status" value="1"/>
</dbReference>
<keyword evidence="9" id="KW-1185">Reference proteome</keyword>
<comment type="caution">
    <text evidence="8">The sequence shown here is derived from an EMBL/GenBank/DDBJ whole genome shotgun (WGS) entry which is preliminary data.</text>
</comment>
<name>A0A7X2Z7V6_9BACL</name>
<feature type="domain" description="Rieske" evidence="7">
    <location>
        <begin position="46"/>
        <end position="145"/>
    </location>
</feature>
<dbReference type="PROSITE" id="PS51296">
    <property type="entry name" value="RIESKE"/>
    <property type="match status" value="1"/>
</dbReference>
<gene>
    <name evidence="8" type="ORF">GNP93_04425</name>
</gene>
<evidence type="ECO:0000313" key="9">
    <source>
        <dbReference type="Proteomes" id="UP000450917"/>
    </source>
</evidence>
<evidence type="ECO:0000256" key="1">
    <source>
        <dbReference type="ARBA" id="ARBA00008751"/>
    </source>
</evidence>
<dbReference type="PANTHER" id="PTHR43756">
    <property type="entry name" value="CHOLINE MONOOXYGENASE, CHLOROPLASTIC"/>
    <property type="match status" value="1"/>
</dbReference>
<sequence length="384" mass="43830">MVKVSEALKQKLLFPDEEISRVPRSVYTDQELYEIEMKEIFQGYVWNLVGHESEIPNPGDYKTSMVGNIPIIVVRNNKDDEINVLVNTCAHRSAEVERTNCGTAKHFQCLYHKWTYDLTGKMIGAPYKEDIPQGINEEELSLKKLNVQLYRGLIFASFKDDMIPLEEYLELITEGLDASTGNDKLIPIGSHKVMFNCNWKIYSENIYDGYHTGMLHAAFRILRMFAAGGVGLTNKHGSGQFSYKTLPIQDKTVLNDMSVFEKHADKSYIINIFPAGVISQQLDTIAFRYVIPRGIDKTEVHFNYFIRESDSEEQRKLRIEQASNVFGPEGIITLEDAVALESVQKSVVHDGLSVILKPSTEEIPIHAEVTVRGFWKKWRDMIKV</sequence>